<evidence type="ECO:0000256" key="3">
    <source>
        <dbReference type="ARBA" id="ARBA00022670"/>
    </source>
</evidence>
<reference evidence="8 9" key="1">
    <citation type="submission" date="2015-12" db="EMBL/GenBank/DDBJ databases">
        <title>Complete genome of Roseateles depolymerans KCTC 42856.</title>
        <authorList>
            <person name="Kim K.M."/>
        </authorList>
    </citation>
    <scope>NUCLEOTIDE SEQUENCE [LARGE SCALE GENOMIC DNA]</scope>
    <source>
        <strain evidence="8 9">KCTC 42856</strain>
    </source>
</reference>
<dbReference type="InterPro" id="IPR013426">
    <property type="entry name" value="EpsH-like"/>
</dbReference>
<accession>A0A0U3MI45</accession>
<dbReference type="GO" id="GO:0006508">
    <property type="term" value="P:proteolysis"/>
    <property type="evidence" value="ECO:0007669"/>
    <property type="project" value="UniProtKB-KW"/>
</dbReference>
<evidence type="ECO:0000256" key="5">
    <source>
        <dbReference type="ARBA" id="ARBA00022801"/>
    </source>
</evidence>
<dbReference type="NCBIfam" id="TIGR04178">
    <property type="entry name" value="exo_archaeo"/>
    <property type="match status" value="1"/>
</dbReference>
<evidence type="ECO:0000256" key="2">
    <source>
        <dbReference type="ARBA" id="ARBA00022475"/>
    </source>
</evidence>
<dbReference type="GO" id="GO:0008233">
    <property type="term" value="F:peptidase activity"/>
    <property type="evidence" value="ECO:0007669"/>
    <property type="project" value="UniProtKB-KW"/>
</dbReference>
<dbReference type="InterPro" id="IPR017544">
    <property type="entry name" value="Exosortase-2"/>
</dbReference>
<organism evidence="8 9">
    <name type="scientific">Roseateles depolymerans</name>
    <dbReference type="NCBI Taxonomy" id="76731"/>
    <lineage>
        <taxon>Bacteria</taxon>
        <taxon>Pseudomonadati</taxon>
        <taxon>Pseudomonadota</taxon>
        <taxon>Betaproteobacteria</taxon>
        <taxon>Burkholderiales</taxon>
        <taxon>Sphaerotilaceae</taxon>
        <taxon>Roseateles</taxon>
    </lineage>
</organism>
<dbReference type="Proteomes" id="UP000060699">
    <property type="component" value="Chromosome"/>
</dbReference>
<gene>
    <name evidence="8" type="ORF">RD2015_3882</name>
</gene>
<dbReference type="EMBL" id="CP013729">
    <property type="protein sequence ID" value="ALV08333.1"/>
    <property type="molecule type" value="Genomic_DNA"/>
</dbReference>
<dbReference type="NCBIfam" id="TIGR03113">
    <property type="entry name" value="exosort_XrtB"/>
    <property type="match status" value="1"/>
</dbReference>
<keyword evidence="2" id="KW-1003">Cell membrane</keyword>
<keyword evidence="4" id="KW-0812">Transmembrane</keyword>
<proteinExistence type="predicted"/>
<evidence type="ECO:0000256" key="6">
    <source>
        <dbReference type="ARBA" id="ARBA00022989"/>
    </source>
</evidence>
<dbReference type="NCBIfam" id="TIGR02602">
    <property type="entry name" value="8TM_EpsH"/>
    <property type="match status" value="1"/>
</dbReference>
<keyword evidence="6" id="KW-1133">Transmembrane helix</keyword>
<dbReference type="GO" id="GO:0005886">
    <property type="term" value="C:plasma membrane"/>
    <property type="evidence" value="ECO:0007669"/>
    <property type="project" value="UniProtKB-SubCell"/>
</dbReference>
<evidence type="ECO:0000256" key="1">
    <source>
        <dbReference type="ARBA" id="ARBA00004651"/>
    </source>
</evidence>
<dbReference type="OrthoDB" id="597443at2"/>
<evidence type="ECO:0000256" key="7">
    <source>
        <dbReference type="ARBA" id="ARBA00023136"/>
    </source>
</evidence>
<dbReference type="AlphaFoldDB" id="A0A0U3MI45"/>
<comment type="subcellular location">
    <subcellularLocation>
        <location evidence="1">Cell membrane</location>
        <topology evidence="1">Multi-pass membrane protein</topology>
    </subcellularLocation>
</comment>
<evidence type="ECO:0000313" key="8">
    <source>
        <dbReference type="EMBL" id="ALV08333.1"/>
    </source>
</evidence>
<dbReference type="InterPro" id="IPR026392">
    <property type="entry name" value="Exo/Archaeosortase_dom"/>
</dbReference>
<keyword evidence="3" id="KW-0645">Protease</keyword>
<evidence type="ECO:0000313" key="9">
    <source>
        <dbReference type="Proteomes" id="UP000060699"/>
    </source>
</evidence>
<keyword evidence="9" id="KW-1185">Reference proteome</keyword>
<evidence type="ECO:0000256" key="4">
    <source>
        <dbReference type="ARBA" id="ARBA00022692"/>
    </source>
</evidence>
<sequence>MSRNVLPGDPGRVAPRFGPFWAANRLVLVMLALGLAVMYVPTLIDFMHGPWRGDRNSHGPIVLALSAWYFYFQTRRLAGQGERFEARPAPVLGWIVLLLGTAAYVLGRSQSIALLELGSLLPVLLGIALLLLGPGIARRYWFAFFLLLFAVPLPASIVDVITQPMKLAASWGAEQLMYHLGYPVARSGVILQIGSYQLMVADACAGLNSLFTLEALGLLYMNVVRHESVFRNFTLALLIVPISYCSNVIRILILALLTYHLGDDVGQGFMHEFSGMALFLTALMLIVLTDSLLRALSLRVERRHGNKEAA</sequence>
<keyword evidence="5" id="KW-0378">Hydrolase</keyword>
<name>A0A0U3MI45_9BURK</name>
<dbReference type="InterPro" id="IPR019127">
    <property type="entry name" value="Exosortase"/>
</dbReference>
<dbReference type="RefSeq" id="WP_083525800.1">
    <property type="nucleotide sequence ID" value="NZ_CP013729.1"/>
</dbReference>
<keyword evidence="7" id="KW-0472">Membrane</keyword>
<dbReference type="KEGG" id="rdp:RD2015_3882"/>
<protein>
    <submittedName>
        <fullName evidence="8">Exosortase</fullName>
    </submittedName>
</protein>
<dbReference type="Pfam" id="PF09721">
    <property type="entry name" value="Exosortase_EpsH"/>
    <property type="match status" value="1"/>
</dbReference>
<dbReference type="PATRIC" id="fig|76731.3.peg.3974"/>
<dbReference type="STRING" id="76731.RD2015_3882"/>